<organism evidence="4 5">
    <name type="scientific">Microtetraspora fusca</name>
    <dbReference type="NCBI Taxonomy" id="1997"/>
    <lineage>
        <taxon>Bacteria</taxon>
        <taxon>Bacillati</taxon>
        <taxon>Actinomycetota</taxon>
        <taxon>Actinomycetes</taxon>
        <taxon>Streptosporangiales</taxon>
        <taxon>Streptosporangiaceae</taxon>
        <taxon>Microtetraspora</taxon>
    </lineage>
</organism>
<sequence length="539" mass="57508">MPLTVADVLAMPGLEVRLLTGQEGLGNHVRWAHVTELPDPVPWLRGGELVMTVGLGLPPSPEGRRDYVRRLAGARCAALAFALDERITAVPPEVLETAADLRLPVLEIIGVTPFIAVAEAVAQWHADERVRGERRAVAAQEAMARSALRAGPLGILRALAEHTGGETLLLDPRGRPRSACPATSAPAVSSASGGPGSPGRPGWHAEAVAAVRDSAGTPRRAISIDRGERVLLVQSLGFSGPPRGWLALWCAGPVEWHVRVLANQAACLLAIDLIGAHRTRTRAHAQRAALLAGVLDADEATMPYAADRLAEVCPMAPPPYEVVVARPRDPAPAGGGQADLAEAAIDALADVLGDPAAEELTFVCRRPEGLVLVVPETTPRLGRALAERLTALTGRDIAAGACRAADLREIAPAVRHAAAVAGRIPGGYGHVDEMESWALLRDALDPDGAGRFAEIVLRPLRDHDAQHDTALLPTVRTFLDCAQNLESAARRLRVHRNTLRMRLRTAERVSGRSLSDPRHRLELWLALSLEEMVPPGRRE</sequence>
<feature type="compositionally biased region" description="Low complexity" evidence="1">
    <location>
        <begin position="178"/>
        <end position="192"/>
    </location>
</feature>
<dbReference type="InterPro" id="IPR025736">
    <property type="entry name" value="PucR_C-HTH_dom"/>
</dbReference>
<dbReference type="InterPro" id="IPR042070">
    <property type="entry name" value="PucR_C-HTH_sf"/>
</dbReference>
<dbReference type="PANTHER" id="PTHR33744">
    <property type="entry name" value="CARBOHYDRATE DIACID REGULATOR"/>
    <property type="match status" value="1"/>
</dbReference>
<protein>
    <submittedName>
        <fullName evidence="4">PucR family transcriptional regulator</fullName>
    </submittedName>
</protein>
<dbReference type="RefSeq" id="WP_387343427.1">
    <property type="nucleotide sequence ID" value="NZ_JBIAXI010000012.1"/>
</dbReference>
<dbReference type="Gene3D" id="1.10.10.2840">
    <property type="entry name" value="PucR C-terminal helix-turn-helix domain"/>
    <property type="match status" value="1"/>
</dbReference>
<proteinExistence type="predicted"/>
<evidence type="ECO:0000313" key="5">
    <source>
        <dbReference type="Proteomes" id="UP001602119"/>
    </source>
</evidence>
<keyword evidence="5" id="KW-1185">Reference proteome</keyword>
<evidence type="ECO:0000256" key="1">
    <source>
        <dbReference type="SAM" id="MobiDB-lite"/>
    </source>
</evidence>
<feature type="region of interest" description="Disordered" evidence="1">
    <location>
        <begin position="170"/>
        <end position="203"/>
    </location>
</feature>
<dbReference type="EMBL" id="JBIAXI010000012">
    <property type="protein sequence ID" value="MFF4775236.1"/>
    <property type="molecule type" value="Genomic_DNA"/>
</dbReference>
<evidence type="ECO:0000259" key="2">
    <source>
        <dbReference type="Pfam" id="PF07905"/>
    </source>
</evidence>
<dbReference type="PANTHER" id="PTHR33744:SF1">
    <property type="entry name" value="DNA-BINDING TRANSCRIPTIONAL ACTIVATOR ADER"/>
    <property type="match status" value="1"/>
</dbReference>
<feature type="domain" description="PucR C-terminal helix-turn-helix" evidence="3">
    <location>
        <begin position="471"/>
        <end position="528"/>
    </location>
</feature>
<evidence type="ECO:0000313" key="4">
    <source>
        <dbReference type="EMBL" id="MFF4775236.1"/>
    </source>
</evidence>
<dbReference type="InterPro" id="IPR051448">
    <property type="entry name" value="CdaR-like_regulators"/>
</dbReference>
<dbReference type="Pfam" id="PF13556">
    <property type="entry name" value="HTH_30"/>
    <property type="match status" value="1"/>
</dbReference>
<gene>
    <name evidence="4" type="ORF">ACFY05_20500</name>
</gene>
<comment type="caution">
    <text evidence="4">The sequence shown here is derived from an EMBL/GenBank/DDBJ whole genome shotgun (WGS) entry which is preliminary data.</text>
</comment>
<feature type="domain" description="Purine catabolism PurC-like" evidence="2">
    <location>
        <begin position="7"/>
        <end position="123"/>
    </location>
</feature>
<evidence type="ECO:0000259" key="3">
    <source>
        <dbReference type="Pfam" id="PF13556"/>
    </source>
</evidence>
<reference evidence="4 5" key="1">
    <citation type="submission" date="2024-10" db="EMBL/GenBank/DDBJ databases">
        <title>The Natural Products Discovery Center: Release of the First 8490 Sequenced Strains for Exploring Actinobacteria Biosynthetic Diversity.</title>
        <authorList>
            <person name="Kalkreuter E."/>
            <person name="Kautsar S.A."/>
            <person name="Yang D."/>
            <person name="Bader C.D."/>
            <person name="Teijaro C.N."/>
            <person name="Fluegel L."/>
            <person name="Davis C.M."/>
            <person name="Simpson J.R."/>
            <person name="Lauterbach L."/>
            <person name="Steele A.D."/>
            <person name="Gui C."/>
            <person name="Meng S."/>
            <person name="Li G."/>
            <person name="Viehrig K."/>
            <person name="Ye F."/>
            <person name="Su P."/>
            <person name="Kiefer A.F."/>
            <person name="Nichols A."/>
            <person name="Cepeda A.J."/>
            <person name="Yan W."/>
            <person name="Fan B."/>
            <person name="Jiang Y."/>
            <person name="Adhikari A."/>
            <person name="Zheng C.-J."/>
            <person name="Schuster L."/>
            <person name="Cowan T.M."/>
            <person name="Smanski M.J."/>
            <person name="Chevrette M.G."/>
            <person name="De Carvalho L.P.S."/>
            <person name="Shen B."/>
        </authorList>
    </citation>
    <scope>NUCLEOTIDE SEQUENCE [LARGE SCALE GENOMIC DNA]</scope>
    <source>
        <strain evidence="4 5">NPDC001281</strain>
    </source>
</reference>
<dbReference type="InterPro" id="IPR012914">
    <property type="entry name" value="PucR_dom"/>
</dbReference>
<dbReference type="Pfam" id="PF07905">
    <property type="entry name" value="PucR"/>
    <property type="match status" value="1"/>
</dbReference>
<accession>A0ABW6V8G4</accession>
<name>A0ABW6V8G4_MICFU</name>
<dbReference type="Proteomes" id="UP001602119">
    <property type="component" value="Unassembled WGS sequence"/>
</dbReference>